<dbReference type="GO" id="GO:0006508">
    <property type="term" value="P:proteolysis"/>
    <property type="evidence" value="ECO:0007669"/>
    <property type="project" value="UniProtKB-UniRule"/>
</dbReference>
<dbReference type="InterPro" id="IPR012779">
    <property type="entry name" value="Peptidase_M1_pepN"/>
</dbReference>
<keyword evidence="19" id="KW-1185">Reference proteome</keyword>
<feature type="domain" description="Peptidase M1 alanyl aminopeptidase C-terminal" evidence="16">
    <location>
        <begin position="570"/>
        <end position="899"/>
    </location>
</feature>
<dbReference type="CDD" id="cd09600">
    <property type="entry name" value="M1_APN"/>
    <property type="match status" value="1"/>
</dbReference>
<dbReference type="GO" id="GO:0016285">
    <property type="term" value="F:alanyl aminopeptidase activity"/>
    <property type="evidence" value="ECO:0007669"/>
    <property type="project" value="UniProtKB-EC"/>
</dbReference>
<protein>
    <recommendedName>
        <fullName evidence="5 13">Aminopeptidase N</fullName>
        <ecNumber evidence="4 13">3.4.11.2</ecNumber>
    </recommendedName>
</protein>
<dbReference type="Pfam" id="PF17432">
    <property type="entry name" value="DUF3458_C"/>
    <property type="match status" value="1"/>
</dbReference>
<feature type="domain" description="Aminopeptidase N-like N-terminal" evidence="17">
    <location>
        <begin position="60"/>
        <end position="200"/>
    </location>
</feature>
<dbReference type="InterPro" id="IPR038438">
    <property type="entry name" value="PepN_Ig-like_sf"/>
</dbReference>
<keyword evidence="8" id="KW-0479">Metal-binding</keyword>
<dbReference type="InterPro" id="IPR001930">
    <property type="entry name" value="Peptidase_M1"/>
</dbReference>
<evidence type="ECO:0000259" key="16">
    <source>
        <dbReference type="Pfam" id="PF17432"/>
    </source>
</evidence>
<reference evidence="19" key="1">
    <citation type="submission" date="2017-05" db="EMBL/GenBank/DDBJ databases">
        <authorList>
            <person name="Barney B.M."/>
        </authorList>
    </citation>
    <scope>NUCLEOTIDE SEQUENCE [LARGE SCALE GENOMIC DNA]</scope>
    <source>
        <strain evidence="19">PSBB022</strain>
    </source>
</reference>
<sequence length="899" mass="101828">MTAVEQSLPEQNHQPKTIYLKDYQVPDYLVKTTDLRFEIYDGETIVSAMLDLYRNPAATTAATQLRLHGADLELISISLDDKVLTPADYEFGEESLTLFNTPETFKLLTITKIKPEANTSLEGLYRSRTMYCTQCEAEGFRKITYYLDRPDVMSEFTTTVVADKKYPVLLSNGNLLEQGELDNNRHYAIWHDPFKKPAYLFALVAGDLAHIEDSFTTCSGREVALKIFVEPKDLDKCDHAMTSLKNSMRWDEEVYGREYDLNIFMIVAVDDFNMGAMENKGLNIFNTSCVLAKPETTTDAGFQRVEGVVAHEYFHNWSGNRVTCRDWFQLSLKEGFTVYRDAEFSADMGSRTVKRVEGVTLLRTLQFAEDAGPMAHPIRPESYIEISNFYTMTVYEKGAEIIRMLATLLGKDNFRKGTDLYFDRHDGQAVTTEDFVAALADASGRDLTQFKRWYSQAGTPRLEVTDHYDEDAQEYRLTFKQSCPATPECQHKLPFHIPVAMGLLGSAGDLPLYLKDAEPDFETSDNTYKVLELTQAEQSFVFQRVQEKPVPSLLRGFSAPVKLHYHYSRADLVLLMSRDSDGFNRWEASQQLGLAAIYTAMQHYQQGGDLSGWVLDADLIEAYRSVLQDESLDQAMVAYMLSLPSEAYLSELAEVVDVEAIHYSRLAVRKALAHALRDEFVRIYNAYNHQQAYRVTADAIASRSLKNVALAYLILLNDETLIRACEQQYRTSNNMTDVMAALTQLVNSESSLGQGLAENALADFYQRWQHESLVVNQWLMVQASCSLPNTLAKVKALLEHPGFDGKNPNKIRALIASFCNSNAINFHANAGAGYQFLADQIIQLNRQNPQIASRLLTPLTKWKKYNSQQQTLMKAELERIMAEPQLSKDVFEVVSKSLA</sequence>
<dbReference type="InterPro" id="IPR045357">
    <property type="entry name" value="Aminopeptidase_N-like_N"/>
</dbReference>
<dbReference type="NCBIfam" id="TIGR02414">
    <property type="entry name" value="pepN_proteo"/>
    <property type="match status" value="1"/>
</dbReference>
<evidence type="ECO:0000256" key="9">
    <source>
        <dbReference type="ARBA" id="ARBA00022801"/>
    </source>
</evidence>
<evidence type="ECO:0000313" key="19">
    <source>
        <dbReference type="Proteomes" id="UP000216101"/>
    </source>
</evidence>
<comment type="caution">
    <text evidence="18">The sequence shown here is derived from an EMBL/GenBank/DDBJ whole genome shotgun (WGS) entry which is preliminary data.</text>
</comment>
<dbReference type="InterPro" id="IPR027268">
    <property type="entry name" value="Peptidase_M4/M1_CTD_sf"/>
</dbReference>
<name>A0A266Q8W9_9GAMM</name>
<feature type="domain" description="Peptidase M1 alanyl aminopeptidase Ig-like fold" evidence="15">
    <location>
        <begin position="458"/>
        <end position="565"/>
    </location>
</feature>
<dbReference type="GO" id="GO:0008270">
    <property type="term" value="F:zinc ion binding"/>
    <property type="evidence" value="ECO:0007669"/>
    <property type="project" value="InterPro"/>
</dbReference>
<proteinExistence type="inferred from homology"/>
<dbReference type="InterPro" id="IPR037144">
    <property type="entry name" value="Peptidase_M1_pepN_C_sf"/>
</dbReference>
<evidence type="ECO:0000259" key="17">
    <source>
        <dbReference type="Pfam" id="PF17900"/>
    </source>
</evidence>
<keyword evidence="11" id="KW-0482">Metalloprotease</keyword>
<dbReference type="Pfam" id="PF01433">
    <property type="entry name" value="Peptidase_M1"/>
    <property type="match status" value="1"/>
</dbReference>
<dbReference type="STRING" id="1209072.GCA_000766945_00412"/>
<evidence type="ECO:0000259" key="14">
    <source>
        <dbReference type="Pfam" id="PF01433"/>
    </source>
</evidence>
<evidence type="ECO:0000256" key="6">
    <source>
        <dbReference type="ARBA" id="ARBA00022438"/>
    </source>
</evidence>
<accession>A0A266Q8W9</accession>
<dbReference type="Gene3D" id="2.60.40.1840">
    <property type="match status" value="1"/>
</dbReference>
<dbReference type="FunFam" id="2.60.40.1840:FF:000001">
    <property type="entry name" value="Aminopeptidase N"/>
    <property type="match status" value="1"/>
</dbReference>
<dbReference type="FunFam" id="3.30.2010.30:FF:000002">
    <property type="entry name" value="Putative aminopeptidase N"/>
    <property type="match status" value="1"/>
</dbReference>
<dbReference type="InterPro" id="IPR024601">
    <property type="entry name" value="Peptidase_M1_pepN_C"/>
</dbReference>
<dbReference type="InterPro" id="IPR042097">
    <property type="entry name" value="Aminopeptidase_N-like_N_sf"/>
</dbReference>
<dbReference type="Pfam" id="PF17900">
    <property type="entry name" value="Peptidase_M1_N"/>
    <property type="match status" value="1"/>
</dbReference>
<evidence type="ECO:0000256" key="13">
    <source>
        <dbReference type="NCBIfam" id="TIGR02414"/>
    </source>
</evidence>
<dbReference type="PANTHER" id="PTHR46322:SF1">
    <property type="entry name" value="PUROMYCIN-SENSITIVE AMINOPEPTIDASE"/>
    <property type="match status" value="1"/>
</dbReference>
<evidence type="ECO:0000256" key="4">
    <source>
        <dbReference type="ARBA" id="ARBA00012564"/>
    </source>
</evidence>
<dbReference type="Gene3D" id="1.25.50.10">
    <property type="entry name" value="Peptidase M1, alanyl aminopeptidase, C-terminal domain"/>
    <property type="match status" value="1"/>
</dbReference>
<dbReference type="InterPro" id="IPR014782">
    <property type="entry name" value="Peptidase_M1_dom"/>
</dbReference>
<evidence type="ECO:0000313" key="18">
    <source>
        <dbReference type="EMBL" id="OZY85811.1"/>
    </source>
</evidence>
<comment type="function">
    <text evidence="12">Aminopeptidase N is involved in the degradation of intracellular peptides generated by protein breakdown during normal growth as well as in response to nutrient starvation.</text>
</comment>
<dbReference type="EMBL" id="NHNI01000001">
    <property type="protein sequence ID" value="OZY85811.1"/>
    <property type="molecule type" value="Genomic_DNA"/>
</dbReference>
<evidence type="ECO:0000256" key="3">
    <source>
        <dbReference type="ARBA" id="ARBA00010136"/>
    </source>
</evidence>
<evidence type="ECO:0000259" key="15">
    <source>
        <dbReference type="Pfam" id="PF11940"/>
    </source>
</evidence>
<dbReference type="FunFam" id="1.10.390.10:FF:000002">
    <property type="entry name" value="Aminopeptidase N"/>
    <property type="match status" value="1"/>
</dbReference>
<keyword evidence="10" id="KW-0862">Zinc</keyword>
<dbReference type="Gene3D" id="1.10.390.10">
    <property type="entry name" value="Neutral Protease Domain 2"/>
    <property type="match status" value="1"/>
</dbReference>
<dbReference type="GO" id="GO:0008237">
    <property type="term" value="F:metallopeptidase activity"/>
    <property type="evidence" value="ECO:0007669"/>
    <property type="project" value="UniProtKB-UniRule"/>
</dbReference>
<dbReference type="EC" id="3.4.11.2" evidence="4 13"/>
<dbReference type="Gene3D" id="2.60.40.1730">
    <property type="entry name" value="tricorn interacting facor f3 domain"/>
    <property type="match status" value="1"/>
</dbReference>
<evidence type="ECO:0000256" key="7">
    <source>
        <dbReference type="ARBA" id="ARBA00022670"/>
    </source>
</evidence>
<dbReference type="SUPFAM" id="SSF55486">
    <property type="entry name" value="Metalloproteases ('zincins'), catalytic domain"/>
    <property type="match status" value="1"/>
</dbReference>
<dbReference type="Pfam" id="PF11940">
    <property type="entry name" value="DUF3458"/>
    <property type="match status" value="1"/>
</dbReference>
<feature type="domain" description="Peptidase M1 membrane alanine aminopeptidase" evidence="14">
    <location>
        <begin position="240"/>
        <end position="453"/>
    </location>
</feature>
<evidence type="ECO:0000256" key="1">
    <source>
        <dbReference type="ARBA" id="ARBA00000098"/>
    </source>
</evidence>
<dbReference type="PRINTS" id="PR00756">
    <property type="entry name" value="ALADIPTASE"/>
</dbReference>
<gene>
    <name evidence="18" type="ORF">CBP51_01830</name>
</gene>
<evidence type="ECO:0000256" key="12">
    <source>
        <dbReference type="ARBA" id="ARBA00059739"/>
    </source>
</evidence>
<keyword evidence="6 18" id="KW-0031">Aminopeptidase</keyword>
<organism evidence="18 19">
    <name type="scientific">Cellvibrio mixtus</name>
    <dbReference type="NCBI Taxonomy" id="39650"/>
    <lineage>
        <taxon>Bacteria</taxon>
        <taxon>Pseudomonadati</taxon>
        <taxon>Pseudomonadota</taxon>
        <taxon>Gammaproteobacteria</taxon>
        <taxon>Cellvibrionales</taxon>
        <taxon>Cellvibrionaceae</taxon>
        <taxon>Cellvibrio</taxon>
    </lineage>
</organism>
<evidence type="ECO:0000256" key="10">
    <source>
        <dbReference type="ARBA" id="ARBA00022833"/>
    </source>
</evidence>
<dbReference type="Proteomes" id="UP000216101">
    <property type="component" value="Unassembled WGS sequence"/>
</dbReference>
<dbReference type="RefSeq" id="WP_094983642.1">
    <property type="nucleotide sequence ID" value="NZ_NHNI01000001.1"/>
</dbReference>
<evidence type="ECO:0000256" key="11">
    <source>
        <dbReference type="ARBA" id="ARBA00023049"/>
    </source>
</evidence>
<keyword evidence="9" id="KW-0378">Hydrolase</keyword>
<comment type="catalytic activity">
    <reaction evidence="1">
        <text>Release of an N-terminal amino acid, Xaa-|-Yaa- from a peptide, amide or arylamide. Xaa is preferably Ala, but may be most amino acids including Pro (slow action). When a terminal hydrophobic residue is followed by a prolyl residue, the two may be released as an intact Xaa-Pro dipeptide.</text>
        <dbReference type="EC" id="3.4.11.2"/>
    </reaction>
</comment>
<evidence type="ECO:0000256" key="5">
    <source>
        <dbReference type="ARBA" id="ARBA00015611"/>
    </source>
</evidence>
<comment type="cofactor">
    <cofactor evidence="2">
        <name>Zn(2+)</name>
        <dbReference type="ChEBI" id="CHEBI:29105"/>
    </cofactor>
</comment>
<keyword evidence="7" id="KW-0645">Protease</keyword>
<dbReference type="SUPFAM" id="SSF63737">
    <property type="entry name" value="Leukotriene A4 hydrolase N-terminal domain"/>
    <property type="match status" value="1"/>
</dbReference>
<dbReference type="AlphaFoldDB" id="A0A266Q8W9"/>
<evidence type="ECO:0000256" key="8">
    <source>
        <dbReference type="ARBA" id="ARBA00022723"/>
    </source>
</evidence>
<comment type="similarity">
    <text evidence="3">Belongs to the peptidase M1 family.</text>
</comment>
<dbReference type="PANTHER" id="PTHR46322">
    <property type="entry name" value="PUROMYCIN-SENSITIVE AMINOPEPTIDASE"/>
    <property type="match status" value="1"/>
</dbReference>
<evidence type="ECO:0000256" key="2">
    <source>
        <dbReference type="ARBA" id="ARBA00001947"/>
    </source>
</evidence>
<dbReference type="Gene3D" id="3.30.2010.30">
    <property type="match status" value="1"/>
</dbReference>
<dbReference type="FunFam" id="2.60.40.1730:FF:000005">
    <property type="entry name" value="Aminopeptidase N"/>
    <property type="match status" value="1"/>
</dbReference>
<dbReference type="InterPro" id="IPR035414">
    <property type="entry name" value="Peptidase_M1_pepN_Ig-like"/>
</dbReference>